<name>T2ID22_CROWT</name>
<reference evidence="2 3" key="1">
    <citation type="submission" date="2013-01" db="EMBL/GenBank/DDBJ databases">
        <authorList>
            <person name="Bench S."/>
        </authorList>
    </citation>
    <scope>NUCLEOTIDE SEQUENCE [LARGE SCALE GENOMIC DNA]</scope>
    <source>
        <strain evidence="2 3">WH 8502</strain>
    </source>
</reference>
<evidence type="ECO:0000313" key="2">
    <source>
        <dbReference type="EMBL" id="CCQ51396.1"/>
    </source>
</evidence>
<proteinExistence type="predicted"/>
<dbReference type="Gene3D" id="2.60.120.380">
    <property type="match status" value="3"/>
</dbReference>
<dbReference type="SUPFAM" id="SSF75011">
    <property type="entry name" value="3-carboxy-cis,cis-mucoante lactonizing enzyme"/>
    <property type="match status" value="1"/>
</dbReference>
<dbReference type="Proteomes" id="UP000018348">
    <property type="component" value="Unassembled WGS sequence"/>
</dbReference>
<dbReference type="SUPFAM" id="SSF89260">
    <property type="entry name" value="Collagen-binding domain"/>
    <property type="match status" value="1"/>
</dbReference>
<dbReference type="AlphaFoldDB" id="T2ID22"/>
<dbReference type="SMART" id="SM00736">
    <property type="entry name" value="CADG"/>
    <property type="match status" value="1"/>
</dbReference>
<protein>
    <recommendedName>
        <fullName evidence="1">Cadherin domain-containing protein</fullName>
    </recommendedName>
</protein>
<evidence type="ECO:0000259" key="1">
    <source>
        <dbReference type="PROSITE" id="PS50268"/>
    </source>
</evidence>
<dbReference type="Pfam" id="PF00028">
    <property type="entry name" value="Cadherin"/>
    <property type="match status" value="1"/>
</dbReference>
<dbReference type="GO" id="GO:0005509">
    <property type="term" value="F:calcium ion binding"/>
    <property type="evidence" value="ECO:0007669"/>
    <property type="project" value="InterPro"/>
</dbReference>
<dbReference type="InterPro" id="IPR002126">
    <property type="entry name" value="Cadherin-like_dom"/>
</dbReference>
<dbReference type="SMART" id="SM00112">
    <property type="entry name" value="CA"/>
    <property type="match status" value="1"/>
</dbReference>
<dbReference type="InterPro" id="IPR015919">
    <property type="entry name" value="Cadherin-like_sf"/>
</dbReference>
<feature type="domain" description="Cadherin" evidence="1">
    <location>
        <begin position="1084"/>
        <end position="1197"/>
    </location>
</feature>
<sequence length="1257" mass="137690">MTSANNQSTTPDAGNSLGEAQDLGLFSYSITDPLTIPILTKFSESVGGDDSDDYFQFSLDNTAGVSVSWSTPRSSSETITVELLDSNGTLIKSLSGTNSYIDGILFENLNAGTYYLHLLTGNSTFTNYNVQLLVGLKDNVDSVSQTPKDLGVLTATPVTQSDYVYYYIGISDSDTYSFTLTEASTVDFTWTDGVGDNTSIDLGSDFSTLRNDRSQETVSYQKILAPGTYEFTISGSGSYDYIKNADAPASYNLTLTASEPPDAGNSLEEAQNLGLLSRGIFDTPGYAGSVQVVGNYAYIADGDSGLQIIDISDSKNLTLVGSYDDDLYANEAEIDGNYAYVANGVDHIRGNNLQIIDITNPDNPVLTADHNPTLMSEINFLSKPFRSKYVYVNSNISRFVEIIDISDPENPISDYGLPFPASTSYDLLVDSFIYLGTSKGLEVYDTPPYESPFGLDINYYVGNLTYSLPIGFSPDMRGIYKVDNYIYLVGNFQFEFDNFRNYHPGLAILEVNITRPNNSSDPYNFTSTLKGTYILPSDAHSLQVIDNIAYIANGTSGLQLIDVSDPMNPQLQASYDTWVTAVDVWVENDYAYVADGDRGLKIIDLSINAGAEIPIITELQEFVGGDDSDDYYQFSLDKTAGVSVAWSSSESITVELLDSNKTLIKSLSGTNIYDDDVLFDNLKAGTYYLHLLTGNNTVSNYDVELFVGPTDNVDNASQTPKDLGDLTATSVTQSDYIYTYSGFSDSDTYSFTLTEASVVDFTWTDGVGDNTNIYLGSGFGTFEDLLPYYNGDYEETVSYQRTLGAGTYEFTIDYKYISNAPASYNLTLTASEAPDAGNSLGEAQDLGLFSYSITSPLTIPIFKEFSEVVGGDDSDDYFKFTLDNTVGVSASWSSSETITVEILDSNGTFIKSLSSNHNDVLFENLNAGTYYLHLLTGNNTVSAYDLVLQVGPTDNVDNASQTPKDLGDLTTTPFNQSDYVHGNRIQDHDIYSLTLTEETVVDFTWTDGVGDDTRFQLWSISPVFATFNYLYNWEDEETVSYQETLGPGTYRFEMWGSGPVYAPASYDLTLTATPTGNTNDSPTDITLSNTTIDENEPINTEIGTLTTTDTDAEETFTYSLVAGEGDTDNSLFTIDGNVLRSNAIFDFEAQETYSIRVETTDSANNTYSEAFIINIEDINESIATLDIDDNGALEPQEYNLINLYSSQLDESEFDFLINNFSNDLIGKNSTSTDASSIFSYLNEVGEILLDIDGNNKV</sequence>
<dbReference type="GO" id="GO:0016020">
    <property type="term" value="C:membrane"/>
    <property type="evidence" value="ECO:0007669"/>
    <property type="project" value="InterPro"/>
</dbReference>
<dbReference type="Gene3D" id="2.60.40.60">
    <property type="entry name" value="Cadherins"/>
    <property type="match status" value="1"/>
</dbReference>
<dbReference type="PROSITE" id="PS00018">
    <property type="entry name" value="EF_HAND_1"/>
    <property type="match status" value="1"/>
</dbReference>
<comment type="caution">
    <text evidence="2">The sequence shown here is derived from an EMBL/GenBank/DDBJ whole genome shotgun (WGS) entry which is preliminary data.</text>
</comment>
<evidence type="ECO:0000313" key="3">
    <source>
        <dbReference type="Proteomes" id="UP000018348"/>
    </source>
</evidence>
<dbReference type="PROSITE" id="PS50268">
    <property type="entry name" value="CADHERIN_2"/>
    <property type="match status" value="1"/>
</dbReference>
<dbReference type="SUPFAM" id="SSF49313">
    <property type="entry name" value="Cadherin-like"/>
    <property type="match status" value="1"/>
</dbReference>
<dbReference type="RefSeq" id="WP_021830715.1">
    <property type="nucleotide sequence ID" value="NZ_CAQK01000462.1"/>
</dbReference>
<gene>
    <name evidence="2" type="ORF">CWATWH8502_4277</name>
</gene>
<dbReference type="InterPro" id="IPR006644">
    <property type="entry name" value="Cadg"/>
</dbReference>
<organism evidence="2 3">
    <name type="scientific">Crocosphaera watsonii WH 8502</name>
    <dbReference type="NCBI Taxonomy" id="423474"/>
    <lineage>
        <taxon>Bacteria</taxon>
        <taxon>Bacillati</taxon>
        <taxon>Cyanobacteriota</taxon>
        <taxon>Cyanophyceae</taxon>
        <taxon>Oscillatoriophycideae</taxon>
        <taxon>Chroococcales</taxon>
        <taxon>Aphanothecaceae</taxon>
        <taxon>Crocosphaera</taxon>
    </lineage>
</organism>
<reference evidence="2 3" key="2">
    <citation type="submission" date="2013-09" db="EMBL/GenBank/DDBJ databases">
        <title>Whole genome comparison of six Crocosphaera watsonii strains with differing phenotypes.</title>
        <authorList>
            <person name="Bench S.R."/>
            <person name="Heller P."/>
            <person name="Frank I."/>
            <person name="Arciniega M."/>
            <person name="Shilova I.N."/>
            <person name="Zehr J.P."/>
        </authorList>
    </citation>
    <scope>NUCLEOTIDE SEQUENCE [LARGE SCALE GENOMIC DNA]</scope>
    <source>
        <strain evidence="2 3">WH 8502</strain>
    </source>
</reference>
<dbReference type="GO" id="GO:0007156">
    <property type="term" value="P:homophilic cell adhesion via plasma membrane adhesion molecules"/>
    <property type="evidence" value="ECO:0007669"/>
    <property type="project" value="InterPro"/>
</dbReference>
<accession>T2ID22</accession>
<dbReference type="Pfam" id="PF08309">
    <property type="entry name" value="LVIVD"/>
    <property type="match status" value="4"/>
</dbReference>
<dbReference type="InterPro" id="IPR013211">
    <property type="entry name" value="LVIVD"/>
</dbReference>
<dbReference type="InterPro" id="IPR018247">
    <property type="entry name" value="EF_Hand_1_Ca_BS"/>
</dbReference>
<dbReference type="EMBL" id="CAQK01000462">
    <property type="protein sequence ID" value="CCQ51396.1"/>
    <property type="molecule type" value="Genomic_DNA"/>
</dbReference>